<dbReference type="RefSeq" id="WP_126660051.1">
    <property type="nucleotide sequence ID" value="NZ_RYYR01000025.1"/>
</dbReference>
<dbReference type="InterPro" id="IPR006685">
    <property type="entry name" value="MscS_channel_2nd"/>
</dbReference>
<dbReference type="Gene3D" id="2.30.30.60">
    <property type="match status" value="1"/>
</dbReference>
<dbReference type="InterPro" id="IPR010920">
    <property type="entry name" value="LSM_dom_sf"/>
</dbReference>
<feature type="transmembrane region" description="Helical" evidence="8">
    <location>
        <begin position="79"/>
        <end position="102"/>
    </location>
</feature>
<feature type="transmembrane region" description="Helical" evidence="8">
    <location>
        <begin position="29"/>
        <end position="58"/>
    </location>
</feature>
<dbReference type="Pfam" id="PF00924">
    <property type="entry name" value="MS_channel_2nd"/>
    <property type="match status" value="1"/>
</dbReference>
<name>A0A3S0R4U5_9BACI</name>
<dbReference type="Gene3D" id="3.30.70.100">
    <property type="match status" value="1"/>
</dbReference>
<evidence type="ECO:0000256" key="5">
    <source>
        <dbReference type="ARBA" id="ARBA00022989"/>
    </source>
</evidence>
<comment type="function">
    <text evidence="7">May play a role in resistance to osmotic downshock.</text>
</comment>
<evidence type="ECO:0000256" key="6">
    <source>
        <dbReference type="ARBA" id="ARBA00023136"/>
    </source>
</evidence>
<evidence type="ECO:0000259" key="9">
    <source>
        <dbReference type="Pfam" id="PF00924"/>
    </source>
</evidence>
<dbReference type="Gene3D" id="1.10.287.1260">
    <property type="match status" value="1"/>
</dbReference>
<evidence type="ECO:0000256" key="7">
    <source>
        <dbReference type="ARBA" id="ARBA00059688"/>
    </source>
</evidence>
<dbReference type="GO" id="GO:0005886">
    <property type="term" value="C:plasma membrane"/>
    <property type="evidence" value="ECO:0007669"/>
    <property type="project" value="UniProtKB-SubCell"/>
</dbReference>
<feature type="domain" description="Mechanosensitive ion channel transmembrane helices 2/3" evidence="11">
    <location>
        <begin position="87"/>
        <end position="127"/>
    </location>
</feature>
<dbReference type="FunFam" id="2.30.30.60:FF:000001">
    <property type="entry name" value="MscS Mechanosensitive ion channel"/>
    <property type="match status" value="1"/>
</dbReference>
<comment type="subcellular location">
    <subcellularLocation>
        <location evidence="1">Cell membrane</location>
        <topology evidence="1">Multi-pass membrane protein</topology>
    </subcellularLocation>
</comment>
<dbReference type="InterPro" id="IPR049278">
    <property type="entry name" value="MS_channel_C"/>
</dbReference>
<dbReference type="InterPro" id="IPR011066">
    <property type="entry name" value="MscS_channel_C_sf"/>
</dbReference>
<reference evidence="12 13" key="1">
    <citation type="submission" date="2018-12" db="EMBL/GenBank/DDBJ databases">
        <title>Lysinibacillus antri sp. nov., isolated from a cave soil.</title>
        <authorList>
            <person name="Narsing Rao M.P."/>
            <person name="Zhang H."/>
            <person name="Dong Z.-Y."/>
            <person name="Niu X.-K."/>
            <person name="Zhang K."/>
            <person name="Fang B.-Z."/>
            <person name="Kang Y.-Q."/>
            <person name="Xiao M."/>
            <person name="Li W.-J."/>
        </authorList>
    </citation>
    <scope>NUCLEOTIDE SEQUENCE [LARGE SCALE GENOMIC DNA]</scope>
    <source>
        <strain evidence="12 13">SYSU K30002</strain>
    </source>
</reference>
<keyword evidence="6 8" id="KW-0472">Membrane</keyword>
<evidence type="ECO:0000256" key="1">
    <source>
        <dbReference type="ARBA" id="ARBA00004651"/>
    </source>
</evidence>
<organism evidence="12 13">
    <name type="scientific">Lysinibacillus antri</name>
    <dbReference type="NCBI Taxonomy" id="2498145"/>
    <lineage>
        <taxon>Bacteria</taxon>
        <taxon>Bacillati</taxon>
        <taxon>Bacillota</taxon>
        <taxon>Bacilli</taxon>
        <taxon>Bacillales</taxon>
        <taxon>Bacillaceae</taxon>
        <taxon>Lysinibacillus</taxon>
    </lineage>
</organism>
<dbReference type="Proteomes" id="UP000287910">
    <property type="component" value="Unassembled WGS sequence"/>
</dbReference>
<evidence type="ECO:0000259" key="11">
    <source>
        <dbReference type="Pfam" id="PF21088"/>
    </source>
</evidence>
<feature type="domain" description="Mechanosensitive ion channel MscS C-terminal" evidence="10">
    <location>
        <begin position="199"/>
        <end position="283"/>
    </location>
</feature>
<dbReference type="AlphaFoldDB" id="A0A3S0R4U5"/>
<protein>
    <submittedName>
        <fullName evidence="12">Mechanosensitive ion channel family protein</fullName>
    </submittedName>
</protein>
<evidence type="ECO:0000256" key="3">
    <source>
        <dbReference type="ARBA" id="ARBA00022475"/>
    </source>
</evidence>
<dbReference type="Pfam" id="PF21088">
    <property type="entry name" value="MS_channel_1st"/>
    <property type="match status" value="1"/>
</dbReference>
<dbReference type="FunFam" id="1.10.287.1260:FF:000005">
    <property type="entry name" value="Mechanosensitive ion channel family protein"/>
    <property type="match status" value="1"/>
</dbReference>
<dbReference type="InterPro" id="IPR045276">
    <property type="entry name" value="YbiO_bact"/>
</dbReference>
<keyword evidence="3" id="KW-1003">Cell membrane</keyword>
<dbReference type="Pfam" id="PF21082">
    <property type="entry name" value="MS_channel_3rd"/>
    <property type="match status" value="1"/>
</dbReference>
<dbReference type="GO" id="GO:0008381">
    <property type="term" value="F:mechanosensitive monoatomic ion channel activity"/>
    <property type="evidence" value="ECO:0007669"/>
    <property type="project" value="InterPro"/>
</dbReference>
<dbReference type="SUPFAM" id="SSF82861">
    <property type="entry name" value="Mechanosensitive channel protein MscS (YggB), transmembrane region"/>
    <property type="match status" value="1"/>
</dbReference>
<dbReference type="InterPro" id="IPR049142">
    <property type="entry name" value="MS_channel_1st"/>
</dbReference>
<feature type="transmembrane region" description="Helical" evidence="8">
    <location>
        <begin position="108"/>
        <end position="130"/>
    </location>
</feature>
<sequence length="302" mass="33431">MAVETLETGTKELVTITERFWNYLTSDDLWNFILVASVKIISILIVSYLVVFIGKRVIKRIFTLRMKTPLKHSERRQTTILKLLQSVLSYLVYFSAIIGVLSALNINVAGLLAGAGIAGLAIGFGAQSLVKDIITGFFIIFEDQFGVGDYIKLNTAEGTVVEIGLRTTKILGTTGEQFIIPNGQITDVINYSVNNSKAVIDMQVAIDADIEKVEKLVTTYLKTLPPKHEELVDIPIFLGVQAVVGTEVTIRIVAETHPLQHYGIARIIRRDVKAILDRNGIPMAYPKMMLYDRGSKESEGES</sequence>
<comment type="similarity">
    <text evidence="2">Belongs to the MscS (TC 1.A.23) family.</text>
</comment>
<evidence type="ECO:0000313" key="13">
    <source>
        <dbReference type="Proteomes" id="UP000287910"/>
    </source>
</evidence>
<keyword evidence="5 8" id="KW-1133">Transmembrane helix</keyword>
<dbReference type="InterPro" id="IPR011014">
    <property type="entry name" value="MscS_channel_TM-2"/>
</dbReference>
<evidence type="ECO:0000259" key="10">
    <source>
        <dbReference type="Pfam" id="PF21082"/>
    </source>
</evidence>
<evidence type="ECO:0000313" key="12">
    <source>
        <dbReference type="EMBL" id="RUL49456.1"/>
    </source>
</evidence>
<dbReference type="EMBL" id="RYYR01000025">
    <property type="protein sequence ID" value="RUL49456.1"/>
    <property type="molecule type" value="Genomic_DNA"/>
</dbReference>
<keyword evidence="4 8" id="KW-0812">Transmembrane</keyword>
<evidence type="ECO:0000256" key="8">
    <source>
        <dbReference type="SAM" id="Phobius"/>
    </source>
</evidence>
<accession>A0A3S0R4U5</accession>
<dbReference type="InterPro" id="IPR023408">
    <property type="entry name" value="MscS_beta-dom_sf"/>
</dbReference>
<keyword evidence="13" id="KW-1185">Reference proteome</keyword>
<dbReference type="PANTHER" id="PTHR30460:SF0">
    <property type="entry name" value="MODERATE CONDUCTANCE MECHANOSENSITIVE CHANNEL YBIO"/>
    <property type="match status" value="1"/>
</dbReference>
<evidence type="ECO:0000256" key="4">
    <source>
        <dbReference type="ARBA" id="ARBA00022692"/>
    </source>
</evidence>
<proteinExistence type="inferred from homology"/>
<dbReference type="SUPFAM" id="SSF50182">
    <property type="entry name" value="Sm-like ribonucleoproteins"/>
    <property type="match status" value="1"/>
</dbReference>
<feature type="domain" description="Mechanosensitive ion channel MscS" evidence="9">
    <location>
        <begin position="129"/>
        <end position="192"/>
    </location>
</feature>
<gene>
    <name evidence="12" type="ORF">EK386_15275</name>
</gene>
<dbReference type="SUPFAM" id="SSF82689">
    <property type="entry name" value="Mechanosensitive channel protein MscS (YggB), C-terminal domain"/>
    <property type="match status" value="1"/>
</dbReference>
<dbReference type="PANTHER" id="PTHR30460">
    <property type="entry name" value="MODERATE CONDUCTANCE MECHANOSENSITIVE CHANNEL YBIO"/>
    <property type="match status" value="1"/>
</dbReference>
<evidence type="ECO:0000256" key="2">
    <source>
        <dbReference type="ARBA" id="ARBA00008017"/>
    </source>
</evidence>
<comment type="caution">
    <text evidence="12">The sequence shown here is derived from an EMBL/GenBank/DDBJ whole genome shotgun (WGS) entry which is preliminary data.</text>
</comment>